<feature type="region of interest" description="Disordered" evidence="1">
    <location>
        <begin position="1"/>
        <end position="64"/>
    </location>
</feature>
<accession>A0ABV4U5F6</accession>
<evidence type="ECO:0000313" key="3">
    <source>
        <dbReference type="Proteomes" id="UP001575105"/>
    </source>
</evidence>
<sequence>MAKKKKSRKKPATQSKKRGKTQSKKQTKRTTKSKRTTKRMSKRTTKRNTKRTAKRTTKRAAASTAKAAVGRDLFSKATDWRKLTHDIAGALHAGSEQLGSHVQDLEARAMKMAGPARKHLLDAAKSLRKAQQEAQRPVRDELTKGIMSIARTMGLPLGTTAKASGGRMPVAPTPQSREGRGKNQAFVNAQLQAAGPEGAKVTDIKEAAAAAGLNPTSVGQAVTKMASDGQIKRVGRGRYTFKG</sequence>
<dbReference type="EMBL" id="JBGUBD010000005">
    <property type="protein sequence ID" value="MFA9478405.1"/>
    <property type="molecule type" value="Genomic_DNA"/>
</dbReference>
<evidence type="ECO:0000313" key="2">
    <source>
        <dbReference type="EMBL" id="MFA9478405.1"/>
    </source>
</evidence>
<evidence type="ECO:0000256" key="1">
    <source>
        <dbReference type="SAM" id="MobiDB-lite"/>
    </source>
</evidence>
<comment type="caution">
    <text evidence="2">The sequence shown here is derived from an EMBL/GenBank/DDBJ whole genome shotgun (WGS) entry which is preliminary data.</text>
</comment>
<dbReference type="Proteomes" id="UP001575105">
    <property type="component" value="Unassembled WGS sequence"/>
</dbReference>
<name>A0ABV4U5F6_9BACT</name>
<feature type="region of interest" description="Disordered" evidence="1">
    <location>
        <begin position="159"/>
        <end position="181"/>
    </location>
</feature>
<proteinExistence type="predicted"/>
<protein>
    <submittedName>
        <fullName evidence="2">Uncharacterized protein</fullName>
    </submittedName>
</protein>
<keyword evidence="3" id="KW-1185">Reference proteome</keyword>
<dbReference type="RefSeq" id="WP_425345333.1">
    <property type="nucleotide sequence ID" value="NZ_JBGUBD010000005.1"/>
</dbReference>
<gene>
    <name evidence="2" type="ORF">ACERK3_08860</name>
</gene>
<reference evidence="2 3" key="1">
    <citation type="submission" date="2024-08" db="EMBL/GenBank/DDBJ databases">
        <title>Whole-genome sequencing of halo(alkali)philic microorganisms from hypersaline lakes.</title>
        <authorList>
            <person name="Sorokin D.Y."/>
            <person name="Merkel A.Y."/>
            <person name="Messina E."/>
            <person name="Yakimov M."/>
        </authorList>
    </citation>
    <scope>NUCLEOTIDE SEQUENCE [LARGE SCALE GENOMIC DNA]</scope>
    <source>
        <strain evidence="2 3">AB-hyl4</strain>
    </source>
</reference>
<feature type="compositionally biased region" description="Basic residues" evidence="1">
    <location>
        <begin position="1"/>
        <end position="58"/>
    </location>
</feature>
<organism evidence="2 3">
    <name type="scientific">Natronomicrosphaera hydrolytica</name>
    <dbReference type="NCBI Taxonomy" id="3242702"/>
    <lineage>
        <taxon>Bacteria</taxon>
        <taxon>Pseudomonadati</taxon>
        <taxon>Planctomycetota</taxon>
        <taxon>Phycisphaerae</taxon>
        <taxon>Phycisphaerales</taxon>
        <taxon>Phycisphaeraceae</taxon>
        <taxon>Natronomicrosphaera</taxon>
    </lineage>
</organism>